<dbReference type="Proteomes" id="UP001249851">
    <property type="component" value="Unassembled WGS sequence"/>
</dbReference>
<name>A0AAD9R5B1_ACRCE</name>
<organism evidence="1 2">
    <name type="scientific">Acropora cervicornis</name>
    <name type="common">Staghorn coral</name>
    <dbReference type="NCBI Taxonomy" id="6130"/>
    <lineage>
        <taxon>Eukaryota</taxon>
        <taxon>Metazoa</taxon>
        <taxon>Cnidaria</taxon>
        <taxon>Anthozoa</taxon>
        <taxon>Hexacorallia</taxon>
        <taxon>Scleractinia</taxon>
        <taxon>Astrocoeniina</taxon>
        <taxon>Acroporidae</taxon>
        <taxon>Acropora</taxon>
    </lineage>
</organism>
<gene>
    <name evidence="1" type="ORF">P5673_000973</name>
</gene>
<protein>
    <submittedName>
        <fullName evidence="1">Uncharacterized protein</fullName>
    </submittedName>
</protein>
<comment type="caution">
    <text evidence="1">The sequence shown here is derived from an EMBL/GenBank/DDBJ whole genome shotgun (WGS) entry which is preliminary data.</text>
</comment>
<proteinExistence type="predicted"/>
<evidence type="ECO:0000313" key="2">
    <source>
        <dbReference type="Proteomes" id="UP001249851"/>
    </source>
</evidence>
<sequence>MNSKKWGKFVELADRATDMFQPSLLRILQLYLQQNKSLLYYRCLKLSYRRWCFSSKVWTRRKFINRFEIENDFIVVERLVSNCARTMVKLSRSPSHALDNG</sequence>
<evidence type="ECO:0000313" key="1">
    <source>
        <dbReference type="EMBL" id="KAK2573327.1"/>
    </source>
</evidence>
<dbReference type="AlphaFoldDB" id="A0AAD9R5B1"/>
<dbReference type="EMBL" id="JARQWQ010000002">
    <property type="protein sequence ID" value="KAK2573327.1"/>
    <property type="molecule type" value="Genomic_DNA"/>
</dbReference>
<accession>A0AAD9R5B1</accession>
<reference evidence="1" key="2">
    <citation type="journal article" date="2023" name="Science">
        <title>Genomic signatures of disease resistance in endangered staghorn corals.</title>
        <authorList>
            <person name="Vollmer S.V."/>
            <person name="Selwyn J.D."/>
            <person name="Despard B.A."/>
            <person name="Roesel C.L."/>
        </authorList>
    </citation>
    <scope>NUCLEOTIDE SEQUENCE</scope>
    <source>
        <strain evidence="1">K2</strain>
    </source>
</reference>
<keyword evidence="2" id="KW-1185">Reference proteome</keyword>
<reference evidence="1" key="1">
    <citation type="journal article" date="2023" name="G3 (Bethesda)">
        <title>Whole genome assembly and annotation of the endangered Caribbean coral Acropora cervicornis.</title>
        <authorList>
            <person name="Selwyn J.D."/>
            <person name="Vollmer S.V."/>
        </authorList>
    </citation>
    <scope>NUCLEOTIDE SEQUENCE</scope>
    <source>
        <strain evidence="1">K2</strain>
    </source>
</reference>